<gene>
    <name evidence="2" type="ORF">LIER_08511</name>
</gene>
<sequence>MLLLEWSPISDDVDHDDYDYETENFMREDDFDYGTDVKLGNKDMGMENEDMDHEDSTGMERGHVTLTRMNLWKIWMQQLKNVVIEGYEALWRIDSMKWIRSAFRPATNYKTGE</sequence>
<reference evidence="2 3" key="1">
    <citation type="submission" date="2024-01" db="EMBL/GenBank/DDBJ databases">
        <title>The complete chloroplast genome sequence of Lithospermum erythrorhizon: insights into the phylogenetic relationship among Boraginaceae species and the maternal lineages of purple gromwells.</title>
        <authorList>
            <person name="Okada T."/>
            <person name="Watanabe K."/>
        </authorList>
    </citation>
    <scope>NUCLEOTIDE SEQUENCE [LARGE SCALE GENOMIC DNA]</scope>
</reference>
<accession>A0AAV3PCC4</accession>
<proteinExistence type="predicted"/>
<keyword evidence="3" id="KW-1185">Reference proteome</keyword>
<organism evidence="2 3">
    <name type="scientific">Lithospermum erythrorhizon</name>
    <name type="common">Purple gromwell</name>
    <name type="synonym">Lithospermum officinale var. erythrorhizon</name>
    <dbReference type="NCBI Taxonomy" id="34254"/>
    <lineage>
        <taxon>Eukaryota</taxon>
        <taxon>Viridiplantae</taxon>
        <taxon>Streptophyta</taxon>
        <taxon>Embryophyta</taxon>
        <taxon>Tracheophyta</taxon>
        <taxon>Spermatophyta</taxon>
        <taxon>Magnoliopsida</taxon>
        <taxon>eudicotyledons</taxon>
        <taxon>Gunneridae</taxon>
        <taxon>Pentapetalae</taxon>
        <taxon>asterids</taxon>
        <taxon>lamiids</taxon>
        <taxon>Boraginales</taxon>
        <taxon>Boraginaceae</taxon>
        <taxon>Boraginoideae</taxon>
        <taxon>Lithospermeae</taxon>
        <taxon>Lithospermum</taxon>
    </lineage>
</organism>
<evidence type="ECO:0000313" key="2">
    <source>
        <dbReference type="EMBL" id="GAA0149294.1"/>
    </source>
</evidence>
<protein>
    <submittedName>
        <fullName evidence="2">Uncharacterized protein</fullName>
    </submittedName>
</protein>
<evidence type="ECO:0000313" key="3">
    <source>
        <dbReference type="Proteomes" id="UP001454036"/>
    </source>
</evidence>
<comment type="caution">
    <text evidence="2">The sequence shown here is derived from an EMBL/GenBank/DDBJ whole genome shotgun (WGS) entry which is preliminary data.</text>
</comment>
<evidence type="ECO:0000256" key="1">
    <source>
        <dbReference type="SAM" id="MobiDB-lite"/>
    </source>
</evidence>
<dbReference type="EMBL" id="BAABME010001380">
    <property type="protein sequence ID" value="GAA0149294.1"/>
    <property type="molecule type" value="Genomic_DNA"/>
</dbReference>
<name>A0AAV3PCC4_LITER</name>
<dbReference type="AlphaFoldDB" id="A0AAV3PCC4"/>
<feature type="region of interest" description="Disordered" evidence="1">
    <location>
        <begin position="40"/>
        <end position="59"/>
    </location>
</feature>
<dbReference type="Proteomes" id="UP001454036">
    <property type="component" value="Unassembled WGS sequence"/>
</dbReference>